<evidence type="ECO:0000313" key="5">
    <source>
        <dbReference type="Proteomes" id="UP001295684"/>
    </source>
</evidence>
<sequence>MAKKKLTMMYKLVSQAGTGYYYWGEKSVKQAARKMTLLKYDPLVNRHVLFTEIKMKSGRKR</sequence>
<name>A0AAD1Y8S6_EUPCR</name>
<dbReference type="GO" id="GO:0005737">
    <property type="term" value="C:cytoplasm"/>
    <property type="evidence" value="ECO:0007669"/>
    <property type="project" value="UniProtKB-ARBA"/>
</dbReference>
<dbReference type="SUPFAM" id="SSF57829">
    <property type="entry name" value="Zn-binding ribosomal proteins"/>
    <property type="match status" value="1"/>
</dbReference>
<organism evidence="4 5">
    <name type="scientific">Euplotes crassus</name>
    <dbReference type="NCBI Taxonomy" id="5936"/>
    <lineage>
        <taxon>Eukaryota</taxon>
        <taxon>Sar</taxon>
        <taxon>Alveolata</taxon>
        <taxon>Ciliophora</taxon>
        <taxon>Intramacronucleata</taxon>
        <taxon>Spirotrichea</taxon>
        <taxon>Hypotrichia</taxon>
        <taxon>Euplotida</taxon>
        <taxon>Euplotidae</taxon>
        <taxon>Moneuplotes</taxon>
    </lineage>
</organism>
<dbReference type="InterPro" id="IPR001705">
    <property type="entry name" value="Ribosomal_bL33"/>
</dbReference>
<dbReference type="AlphaFoldDB" id="A0AAD1Y8S6"/>
<accession>A0AAD1Y8S6</accession>
<reference evidence="4" key="1">
    <citation type="submission" date="2023-07" db="EMBL/GenBank/DDBJ databases">
        <authorList>
            <consortium name="AG Swart"/>
            <person name="Singh M."/>
            <person name="Singh A."/>
            <person name="Seah K."/>
            <person name="Emmerich C."/>
        </authorList>
    </citation>
    <scope>NUCLEOTIDE SEQUENCE</scope>
    <source>
        <strain evidence="4">DP1</strain>
    </source>
</reference>
<protein>
    <recommendedName>
        <fullName evidence="6">50S ribosomal protein L33</fullName>
    </recommendedName>
</protein>
<dbReference type="PANTHER" id="PTHR15238">
    <property type="entry name" value="54S RIBOSOMAL PROTEIN L39, MITOCHONDRIAL"/>
    <property type="match status" value="1"/>
</dbReference>
<dbReference type="PANTHER" id="PTHR15238:SF1">
    <property type="entry name" value="LARGE RIBOSOMAL SUBUNIT PROTEIN BL33M"/>
    <property type="match status" value="1"/>
</dbReference>
<dbReference type="InterPro" id="IPR011332">
    <property type="entry name" value="Ribosomal_zn-bd"/>
</dbReference>
<evidence type="ECO:0000256" key="2">
    <source>
        <dbReference type="ARBA" id="ARBA00022980"/>
    </source>
</evidence>
<evidence type="ECO:0000256" key="1">
    <source>
        <dbReference type="ARBA" id="ARBA00007596"/>
    </source>
</evidence>
<evidence type="ECO:0000256" key="3">
    <source>
        <dbReference type="ARBA" id="ARBA00023274"/>
    </source>
</evidence>
<dbReference type="GO" id="GO:0003735">
    <property type="term" value="F:structural constituent of ribosome"/>
    <property type="evidence" value="ECO:0007669"/>
    <property type="project" value="InterPro"/>
</dbReference>
<dbReference type="Pfam" id="PF00471">
    <property type="entry name" value="Ribosomal_L33"/>
    <property type="match status" value="1"/>
</dbReference>
<proteinExistence type="inferred from homology"/>
<comment type="similarity">
    <text evidence="1">Belongs to the bacterial ribosomal protein bL33 family.</text>
</comment>
<dbReference type="Proteomes" id="UP001295684">
    <property type="component" value="Unassembled WGS sequence"/>
</dbReference>
<dbReference type="GO" id="GO:0006412">
    <property type="term" value="P:translation"/>
    <property type="evidence" value="ECO:0007669"/>
    <property type="project" value="InterPro"/>
</dbReference>
<keyword evidence="5" id="KW-1185">Reference proteome</keyword>
<keyword evidence="2" id="KW-0689">Ribosomal protein</keyword>
<dbReference type="Gene3D" id="2.20.28.120">
    <property type="entry name" value="Ribosomal protein L33"/>
    <property type="match status" value="1"/>
</dbReference>
<dbReference type="GO" id="GO:0015934">
    <property type="term" value="C:large ribosomal subunit"/>
    <property type="evidence" value="ECO:0007669"/>
    <property type="project" value="TreeGrafter"/>
</dbReference>
<keyword evidence="3" id="KW-0687">Ribonucleoprotein</keyword>
<dbReference type="NCBIfam" id="TIGR01023">
    <property type="entry name" value="rpmG_bact"/>
    <property type="match status" value="1"/>
</dbReference>
<evidence type="ECO:0008006" key="6">
    <source>
        <dbReference type="Google" id="ProtNLM"/>
    </source>
</evidence>
<evidence type="ECO:0000313" key="4">
    <source>
        <dbReference type="EMBL" id="CAI2386628.1"/>
    </source>
</evidence>
<dbReference type="EMBL" id="CAMPGE010029151">
    <property type="protein sequence ID" value="CAI2386628.1"/>
    <property type="molecule type" value="Genomic_DNA"/>
</dbReference>
<gene>
    <name evidence="4" type="ORF">ECRASSUSDP1_LOCUS28250</name>
</gene>
<dbReference type="InterPro" id="IPR038584">
    <property type="entry name" value="Ribosomal_bL33_sf"/>
</dbReference>
<comment type="caution">
    <text evidence="4">The sequence shown here is derived from an EMBL/GenBank/DDBJ whole genome shotgun (WGS) entry which is preliminary data.</text>
</comment>